<accession>A0LSW4</accession>
<dbReference type="GO" id="GO:0008658">
    <property type="term" value="F:penicillin binding"/>
    <property type="evidence" value="ECO:0007669"/>
    <property type="project" value="InterPro"/>
</dbReference>
<evidence type="ECO:0000256" key="6">
    <source>
        <dbReference type="ARBA" id="ARBA00022960"/>
    </source>
</evidence>
<evidence type="ECO:0000313" key="14">
    <source>
        <dbReference type="Proteomes" id="UP000008221"/>
    </source>
</evidence>
<evidence type="ECO:0000259" key="11">
    <source>
        <dbReference type="Pfam" id="PF00905"/>
    </source>
</evidence>
<dbReference type="RefSeq" id="WP_011719587.1">
    <property type="nucleotide sequence ID" value="NC_008578.1"/>
</dbReference>
<dbReference type="EC" id="2.4.1.129" evidence="13"/>
<evidence type="ECO:0000259" key="12">
    <source>
        <dbReference type="Pfam" id="PF03717"/>
    </source>
</evidence>
<organism evidence="13 14">
    <name type="scientific">Acidothermus cellulolyticus (strain ATCC 43068 / DSM 8971 / 11B)</name>
    <dbReference type="NCBI Taxonomy" id="351607"/>
    <lineage>
        <taxon>Bacteria</taxon>
        <taxon>Bacillati</taxon>
        <taxon>Actinomycetota</taxon>
        <taxon>Actinomycetes</taxon>
        <taxon>Acidothermales</taxon>
        <taxon>Acidothermaceae</taxon>
        <taxon>Acidothermus</taxon>
    </lineage>
</organism>
<dbReference type="HOGENOM" id="CLU_009289_1_2_11"/>
<dbReference type="InterPro" id="IPR050515">
    <property type="entry name" value="Beta-lactam/transpept"/>
</dbReference>
<dbReference type="eggNOG" id="COG0768">
    <property type="taxonomic scope" value="Bacteria"/>
</dbReference>
<dbReference type="GO" id="GO:0005886">
    <property type="term" value="C:plasma membrane"/>
    <property type="evidence" value="ECO:0007669"/>
    <property type="project" value="UniProtKB-SubCell"/>
</dbReference>
<dbReference type="PANTHER" id="PTHR30627:SF2">
    <property type="entry name" value="PEPTIDOGLYCAN D,D-TRANSPEPTIDASE MRDA"/>
    <property type="match status" value="1"/>
</dbReference>
<dbReference type="InterPro" id="IPR036138">
    <property type="entry name" value="PBP_dimer_sf"/>
</dbReference>
<dbReference type="Gene3D" id="3.90.1310.10">
    <property type="entry name" value="Penicillin-binding protein 2a (Domain 2)"/>
    <property type="match status" value="2"/>
</dbReference>
<sequence length="772" mass="80981">MENRSRIRLVVLAALVLSLPVTLISRLWYMQVMAGDRYAAAANRTSTNTVHTVAPRGLVVDDVGRVLAGNESALVVSALATALPKDTATRRAELQRLAAILGVSEQDLEARVTLCDYHKYGAKAPQMNPGCWTGSPLQPIPLLRLDTADAAARATQIALQVLERQELFPGITAEIQQIRSYPSPAGASAAQILGHVGKITADDVARAKTQQAADELKTAAAAGEMIGQAGLEAEYDQYLRGTMGTRVVSVDPAGNPLGTVREIPPTPGATLVTSIDARVQQIAEQALADAVEHARTVPQLANHRMVTQHADAAAAVVIDARTGHVLALANYPTYNPGVWDGGSISQTAYDALVHAPGNPLFSQAVQGEYAPGSTFKPITTAGAVSTPYYSITGRYDCPTVFTAGNRTFTNFEGETGLGAISFAEALTVSCDTFFYKIGDTLWKADGGLTPTHPRDAIINEALGWGLGQPTHIDLPIDGSGNVETRQEKIDAWKKNKALWCAEAQTEPNPLYREYDRENCQDGYQYREGDALNFAIGQGTVTVTPLQLAMDYAAIGNGGTLFTPRIGRALVAPNGTVIQEINAPSRKLPVPADVLSYLRQALTQVTTNPLGTAYNAFAGFPFDKYTIGGKTGTAEVQALNPDGTPKDSTAWFASFGGPVGQPAQYAVVVMVSQGGQGGVTAAPAVREIYDGLYGLDGSGPYRLPHDAFAQAGPALPGGVPPATLPNVATSGVPTPTAAAANASGVISRSGTGTAAAVAPAVAVLPPERRGGRR</sequence>
<keyword evidence="9" id="KW-0472">Membrane</keyword>
<keyword evidence="13" id="KW-0808">Transferase</keyword>
<keyword evidence="13" id="KW-0328">Glycosyltransferase</keyword>
<evidence type="ECO:0000313" key="13">
    <source>
        <dbReference type="EMBL" id="ABK52524.1"/>
    </source>
</evidence>
<comment type="subcellular location">
    <subcellularLocation>
        <location evidence="2">Cell membrane</location>
    </subcellularLocation>
    <subcellularLocation>
        <location evidence="1">Membrane</location>
        <topology evidence="1">Single-pass membrane protein</topology>
    </subcellularLocation>
</comment>
<reference evidence="13 14" key="1">
    <citation type="journal article" date="2009" name="Genome Res.">
        <title>Complete genome of the cellulolytic thermophile Acidothermus cellulolyticus 11B provides insights into its ecophysiological and evolutionary adaptations.</title>
        <authorList>
            <person name="Barabote R.D."/>
            <person name="Xie G."/>
            <person name="Leu D.H."/>
            <person name="Normand P."/>
            <person name="Necsulea A."/>
            <person name="Daubin V."/>
            <person name="Medigue C."/>
            <person name="Adney W.S."/>
            <person name="Xu X.C."/>
            <person name="Lapidus A."/>
            <person name="Parales R.E."/>
            <person name="Detter C."/>
            <person name="Pujic P."/>
            <person name="Bruce D."/>
            <person name="Lavire C."/>
            <person name="Challacombe J.F."/>
            <person name="Brettin T.S."/>
            <person name="Berry A.M."/>
        </authorList>
    </citation>
    <scope>NUCLEOTIDE SEQUENCE [LARGE SCALE GENOMIC DNA]</scope>
    <source>
        <strain evidence="14">ATCC 43068 / DSM 8971 / 11B</strain>
    </source>
</reference>
<evidence type="ECO:0000256" key="1">
    <source>
        <dbReference type="ARBA" id="ARBA00004167"/>
    </source>
</evidence>
<evidence type="ECO:0000256" key="5">
    <source>
        <dbReference type="ARBA" id="ARBA00022692"/>
    </source>
</evidence>
<gene>
    <name evidence="13" type="ordered locus">Acel_0751</name>
</gene>
<dbReference type="Proteomes" id="UP000008221">
    <property type="component" value="Chromosome"/>
</dbReference>
<dbReference type="Gene3D" id="3.40.710.10">
    <property type="entry name" value="DD-peptidase/beta-lactamase superfamily"/>
    <property type="match status" value="1"/>
</dbReference>
<dbReference type="Pfam" id="PF00905">
    <property type="entry name" value="Transpeptidase"/>
    <property type="match status" value="1"/>
</dbReference>
<evidence type="ECO:0000256" key="3">
    <source>
        <dbReference type="ARBA" id="ARBA00007171"/>
    </source>
</evidence>
<evidence type="ECO:0000256" key="9">
    <source>
        <dbReference type="ARBA" id="ARBA00023136"/>
    </source>
</evidence>
<evidence type="ECO:0000256" key="7">
    <source>
        <dbReference type="ARBA" id="ARBA00022984"/>
    </source>
</evidence>
<dbReference type="GO" id="GO:0071555">
    <property type="term" value="P:cell wall organization"/>
    <property type="evidence" value="ECO:0007669"/>
    <property type="project" value="UniProtKB-KW"/>
</dbReference>
<dbReference type="PANTHER" id="PTHR30627">
    <property type="entry name" value="PEPTIDOGLYCAN D,D-TRANSPEPTIDASE"/>
    <property type="match status" value="1"/>
</dbReference>
<dbReference type="GO" id="GO:0071972">
    <property type="term" value="F:peptidoglycan L,D-transpeptidase activity"/>
    <property type="evidence" value="ECO:0007669"/>
    <property type="project" value="TreeGrafter"/>
</dbReference>
<dbReference type="SUPFAM" id="SSF56519">
    <property type="entry name" value="Penicillin binding protein dimerisation domain"/>
    <property type="match status" value="1"/>
</dbReference>
<keyword evidence="8" id="KW-1133">Transmembrane helix</keyword>
<name>A0LSW4_ACIC1</name>
<dbReference type="SUPFAM" id="SSF56601">
    <property type="entry name" value="beta-lactamase/transpeptidase-like"/>
    <property type="match status" value="1"/>
</dbReference>
<dbReference type="Pfam" id="PF03717">
    <property type="entry name" value="PBP_dimer"/>
    <property type="match status" value="1"/>
</dbReference>
<keyword evidence="6" id="KW-0133">Cell shape</keyword>
<dbReference type="GO" id="GO:0008360">
    <property type="term" value="P:regulation of cell shape"/>
    <property type="evidence" value="ECO:0007669"/>
    <property type="project" value="UniProtKB-KW"/>
</dbReference>
<evidence type="ECO:0000256" key="8">
    <source>
        <dbReference type="ARBA" id="ARBA00022989"/>
    </source>
</evidence>
<dbReference type="EMBL" id="CP000481">
    <property type="protein sequence ID" value="ABK52524.1"/>
    <property type="molecule type" value="Genomic_DNA"/>
</dbReference>
<dbReference type="AlphaFoldDB" id="A0LSW4"/>
<dbReference type="FunCoup" id="A0LSW4">
    <property type="interactions" value="1"/>
</dbReference>
<dbReference type="OrthoDB" id="9766847at2"/>
<dbReference type="GO" id="GO:0016757">
    <property type="term" value="F:glycosyltransferase activity"/>
    <property type="evidence" value="ECO:0007669"/>
    <property type="project" value="UniProtKB-KW"/>
</dbReference>
<dbReference type="InterPro" id="IPR012338">
    <property type="entry name" value="Beta-lactam/transpept-like"/>
</dbReference>
<keyword evidence="14" id="KW-1185">Reference proteome</keyword>
<keyword evidence="5" id="KW-0812">Transmembrane</keyword>
<dbReference type="InterPro" id="IPR005311">
    <property type="entry name" value="PBP_dimer"/>
</dbReference>
<proteinExistence type="inferred from homology"/>
<feature type="domain" description="Penicillin-binding protein dimerisation" evidence="12">
    <location>
        <begin position="52"/>
        <end position="259"/>
    </location>
</feature>
<comment type="similarity">
    <text evidence="3">Belongs to the transpeptidase family.</text>
</comment>
<protein>
    <submittedName>
        <fullName evidence="13">Peptidoglycan glycosyltransferase</fullName>
        <ecNumber evidence="13">2.4.1.129</ecNumber>
    </submittedName>
</protein>
<dbReference type="STRING" id="351607.Acel_0751"/>
<evidence type="ECO:0000256" key="2">
    <source>
        <dbReference type="ARBA" id="ARBA00004236"/>
    </source>
</evidence>
<dbReference type="Gene3D" id="1.10.10.1230">
    <property type="entry name" value="Penicillin-binding protein, N-terminal non-catalytic domain, head sub-domain"/>
    <property type="match status" value="1"/>
</dbReference>
<evidence type="ECO:0000256" key="10">
    <source>
        <dbReference type="ARBA" id="ARBA00023316"/>
    </source>
</evidence>
<keyword evidence="7" id="KW-0573">Peptidoglycan synthesis</keyword>
<dbReference type="GO" id="GO:0009252">
    <property type="term" value="P:peptidoglycan biosynthetic process"/>
    <property type="evidence" value="ECO:0007669"/>
    <property type="project" value="UniProtKB-KW"/>
</dbReference>
<feature type="domain" description="Penicillin-binding protein transpeptidase" evidence="11">
    <location>
        <begin position="314"/>
        <end position="688"/>
    </location>
</feature>
<evidence type="ECO:0000256" key="4">
    <source>
        <dbReference type="ARBA" id="ARBA00022475"/>
    </source>
</evidence>
<dbReference type="InterPro" id="IPR001460">
    <property type="entry name" value="PCN-bd_Tpept"/>
</dbReference>
<dbReference type="InParanoid" id="A0LSW4"/>
<keyword evidence="10" id="KW-0961">Cell wall biogenesis/degradation</keyword>
<dbReference type="KEGG" id="ace:Acel_0751"/>
<keyword evidence="4" id="KW-1003">Cell membrane</keyword>